<keyword evidence="2" id="KW-1185">Reference proteome</keyword>
<name>A0A086TIQ6_9FUNG</name>
<dbReference type="GO" id="GO:0005737">
    <property type="term" value="C:cytoplasm"/>
    <property type="evidence" value="ECO:0007669"/>
    <property type="project" value="TreeGrafter"/>
</dbReference>
<dbReference type="OrthoDB" id="421226at2759"/>
<dbReference type="InterPro" id="IPR050648">
    <property type="entry name" value="F-box_LRR-repeat"/>
</dbReference>
<dbReference type="SUPFAM" id="SSF52047">
    <property type="entry name" value="RNI-like"/>
    <property type="match status" value="1"/>
</dbReference>
<organism evidence="1 2">
    <name type="scientific">Podila verticillata NRRL 6337</name>
    <dbReference type="NCBI Taxonomy" id="1069443"/>
    <lineage>
        <taxon>Eukaryota</taxon>
        <taxon>Fungi</taxon>
        <taxon>Fungi incertae sedis</taxon>
        <taxon>Mucoromycota</taxon>
        <taxon>Mortierellomycotina</taxon>
        <taxon>Mortierellomycetes</taxon>
        <taxon>Mortierellales</taxon>
        <taxon>Mortierellaceae</taxon>
        <taxon>Podila</taxon>
    </lineage>
</organism>
<protein>
    <recommendedName>
        <fullName evidence="3">F-box domain-containing protein</fullName>
    </recommendedName>
</protein>
<dbReference type="EMBL" id="KN042437">
    <property type="protein sequence ID" value="KFH61833.1"/>
    <property type="molecule type" value="Genomic_DNA"/>
</dbReference>
<sequence>MDALPTELLLSIINLVAKDQFNLASCTQINKRWHLLTRQRLYSAPRLNRLPALTAFLKTVSGPHMVHYLSLTKETNRERHHSAIQHASFSLSSSLVNISSSSAPSSTAATTTLEPQAPFLSSLMPLGGLVDTINLSMLPHRWETVNAQHIQDLVLGCPWISRLDIQNCSQLRDNAVQLIAENLGPRHLRSLVLSGCSRITDLAILSLCAHATELENLELSGCDRISDVSIWELGTATITLQVPPSPALSSPFLSSDSRELESTITRGVSRTLKSLDLSHCTRITEAGVRALRAGMGQLSSLNLEGCYGVLLNDDNLVTNEWEDIDDDFQDDSFDTDMENDVAL</sequence>
<dbReference type="AlphaFoldDB" id="A0A086TIQ6"/>
<evidence type="ECO:0008006" key="3">
    <source>
        <dbReference type="Google" id="ProtNLM"/>
    </source>
</evidence>
<dbReference type="InterPro" id="IPR001611">
    <property type="entry name" value="Leu-rich_rpt"/>
</dbReference>
<dbReference type="Pfam" id="PF13516">
    <property type="entry name" value="LRR_6"/>
    <property type="match status" value="2"/>
</dbReference>
<dbReference type="InterPro" id="IPR006553">
    <property type="entry name" value="Leu-rich_rpt_Cys-con_subtyp"/>
</dbReference>
<accession>A0A086TIQ6</accession>
<proteinExistence type="predicted"/>
<dbReference type="Proteomes" id="UP000243308">
    <property type="component" value="Unassembled WGS sequence"/>
</dbReference>
<dbReference type="InterPro" id="IPR032675">
    <property type="entry name" value="LRR_dom_sf"/>
</dbReference>
<dbReference type="SMART" id="SM00367">
    <property type="entry name" value="LRR_CC"/>
    <property type="match status" value="4"/>
</dbReference>
<reference evidence="1 2" key="1">
    <citation type="submission" date="2011-02" db="EMBL/GenBank/DDBJ databases">
        <title>The Genome Sequence of Mortierella verticillata NRRL 6337.</title>
        <authorList>
            <consortium name="The Broad Institute Genome Sequencing Platform"/>
            <person name="Russ C."/>
            <person name="Cuomo C."/>
            <person name="Burger G."/>
            <person name="Gray M.W."/>
            <person name="Holland P.W.H."/>
            <person name="King N."/>
            <person name="Lang F.B.F."/>
            <person name="Roger A.J."/>
            <person name="Ruiz-Trillo I."/>
            <person name="Young S.K."/>
            <person name="Zeng Q."/>
            <person name="Gargeya S."/>
            <person name="Alvarado L."/>
            <person name="Berlin A."/>
            <person name="Chapman S.B."/>
            <person name="Chen Z."/>
            <person name="Freedman E."/>
            <person name="Gellesch M."/>
            <person name="Goldberg J."/>
            <person name="Griggs A."/>
            <person name="Gujja S."/>
            <person name="Heilman E."/>
            <person name="Heiman D."/>
            <person name="Howarth C."/>
            <person name="Mehta T."/>
            <person name="Neiman D."/>
            <person name="Pearson M."/>
            <person name="Roberts A."/>
            <person name="Saif S."/>
            <person name="Shea T."/>
            <person name="Shenoy N."/>
            <person name="Sisk P."/>
            <person name="Stolte C."/>
            <person name="Sykes S."/>
            <person name="White J."/>
            <person name="Yandava C."/>
            <person name="Haas B."/>
            <person name="Nusbaum C."/>
            <person name="Birren B."/>
        </authorList>
    </citation>
    <scope>NUCLEOTIDE SEQUENCE [LARGE SCALE GENOMIC DNA]</scope>
    <source>
        <strain evidence="1 2">NRRL 6337</strain>
    </source>
</reference>
<dbReference type="Gene3D" id="3.80.10.10">
    <property type="entry name" value="Ribonuclease Inhibitor"/>
    <property type="match status" value="2"/>
</dbReference>
<dbReference type="PANTHER" id="PTHR13382">
    <property type="entry name" value="MITOCHONDRIAL ATP SYNTHASE COUPLING FACTOR B"/>
    <property type="match status" value="1"/>
</dbReference>
<evidence type="ECO:0000313" key="1">
    <source>
        <dbReference type="EMBL" id="KFH61833.1"/>
    </source>
</evidence>
<evidence type="ECO:0000313" key="2">
    <source>
        <dbReference type="Proteomes" id="UP000243308"/>
    </source>
</evidence>
<gene>
    <name evidence="1" type="ORF">MVEG_12342</name>
</gene>